<dbReference type="RefSeq" id="WP_398168881.1">
    <property type="nucleotide sequence ID" value="NZ_CP108188.1"/>
</dbReference>
<dbReference type="EMBL" id="CP108188">
    <property type="protein sequence ID" value="WTR72038.1"/>
    <property type="molecule type" value="Genomic_DNA"/>
</dbReference>
<gene>
    <name evidence="1" type="ORF">OG814_23530</name>
</gene>
<keyword evidence="2" id="KW-1185">Reference proteome</keyword>
<protein>
    <submittedName>
        <fullName evidence="1">Uncharacterized protein</fullName>
    </submittedName>
</protein>
<sequence>MMQIQQGVVMTLAGLSESHEELTEFSRSLLREYHFGNDVELVHQILVDPIGESVELTSLHRITVSVGPDFEDCQEIDIVARILIGESSCSALVAIRADSGASAGEGAGSGEVTLHEQVMDGDLGSSVIFLGKAARSLSRLADPLHPVARRF</sequence>
<evidence type="ECO:0000313" key="2">
    <source>
        <dbReference type="Proteomes" id="UP001622594"/>
    </source>
</evidence>
<name>A0ABZ1LIA5_9ACTN</name>
<dbReference type="Proteomes" id="UP001622594">
    <property type="component" value="Chromosome"/>
</dbReference>
<proteinExistence type="predicted"/>
<reference evidence="1 2" key="1">
    <citation type="submission" date="2022-10" db="EMBL/GenBank/DDBJ databases">
        <title>The complete genomes of actinobacterial strains from the NBC collection.</title>
        <authorList>
            <person name="Joergensen T.S."/>
            <person name="Alvarez Arevalo M."/>
            <person name="Sterndorff E.B."/>
            <person name="Faurdal D."/>
            <person name="Vuksanovic O."/>
            <person name="Mourched A.-S."/>
            <person name="Charusanti P."/>
            <person name="Shaw S."/>
            <person name="Blin K."/>
            <person name="Weber T."/>
        </authorList>
    </citation>
    <scope>NUCLEOTIDE SEQUENCE [LARGE SCALE GENOMIC DNA]</scope>
    <source>
        <strain evidence="1 2">NBC_00123</strain>
    </source>
</reference>
<accession>A0ABZ1LIA5</accession>
<organism evidence="1 2">
    <name type="scientific">Streptomyces zaomyceticus</name>
    <dbReference type="NCBI Taxonomy" id="68286"/>
    <lineage>
        <taxon>Bacteria</taxon>
        <taxon>Bacillati</taxon>
        <taxon>Actinomycetota</taxon>
        <taxon>Actinomycetes</taxon>
        <taxon>Kitasatosporales</taxon>
        <taxon>Streptomycetaceae</taxon>
        <taxon>Streptomyces</taxon>
    </lineage>
</organism>
<evidence type="ECO:0000313" key="1">
    <source>
        <dbReference type="EMBL" id="WTR72038.1"/>
    </source>
</evidence>